<evidence type="ECO:0000256" key="3">
    <source>
        <dbReference type="ARBA" id="ARBA00022989"/>
    </source>
</evidence>
<comment type="subcellular location">
    <subcellularLocation>
        <location evidence="1">Membrane</location>
        <topology evidence="1">Multi-pass membrane protein</topology>
    </subcellularLocation>
</comment>
<reference evidence="6 7" key="2">
    <citation type="journal article" date="2016" name="Int. J. Syst. Evol. Microbiol.">
        <title>Paenibacillus bovis sp. nov., isolated from raw yak (Bos grunniens) milk.</title>
        <authorList>
            <person name="Gao C."/>
            <person name="Han J."/>
            <person name="Liu Z."/>
            <person name="Xu X."/>
            <person name="Hang F."/>
            <person name="Wu Z."/>
        </authorList>
    </citation>
    <scope>NUCLEOTIDE SEQUENCE [LARGE SCALE GENOMIC DNA]</scope>
    <source>
        <strain evidence="6 7">BD3526</strain>
    </source>
</reference>
<dbReference type="EMBL" id="CP013023">
    <property type="protein sequence ID" value="ANF95455.1"/>
    <property type="molecule type" value="Genomic_DNA"/>
</dbReference>
<reference evidence="7" key="1">
    <citation type="submission" date="2015-10" db="EMBL/GenBank/DDBJ databases">
        <title>Genome of Paenibacillus bovis sp. nov.</title>
        <authorList>
            <person name="Wu Z."/>
            <person name="Gao C."/>
            <person name="Liu Z."/>
            <person name="Zheng H."/>
        </authorList>
    </citation>
    <scope>NUCLEOTIDE SEQUENCE [LARGE SCALE GENOMIC DNA]</scope>
    <source>
        <strain evidence="7">BD3526</strain>
    </source>
</reference>
<proteinExistence type="predicted"/>
<dbReference type="KEGG" id="pbv:AR543_05130"/>
<dbReference type="GO" id="GO:0016020">
    <property type="term" value="C:membrane"/>
    <property type="evidence" value="ECO:0007669"/>
    <property type="project" value="UniProtKB-SubCell"/>
</dbReference>
<feature type="transmembrane region" description="Helical" evidence="5">
    <location>
        <begin position="305"/>
        <end position="324"/>
    </location>
</feature>
<feature type="transmembrane region" description="Helical" evidence="5">
    <location>
        <begin position="184"/>
        <end position="204"/>
    </location>
</feature>
<evidence type="ECO:0000256" key="5">
    <source>
        <dbReference type="SAM" id="Phobius"/>
    </source>
</evidence>
<dbReference type="RefSeq" id="WP_060532402.1">
    <property type="nucleotide sequence ID" value="NZ_CP013023.1"/>
</dbReference>
<keyword evidence="3 5" id="KW-1133">Transmembrane helix</keyword>
<feature type="transmembrane region" description="Helical" evidence="5">
    <location>
        <begin position="158"/>
        <end position="178"/>
    </location>
</feature>
<feature type="transmembrane region" description="Helical" evidence="5">
    <location>
        <begin position="101"/>
        <end position="120"/>
    </location>
</feature>
<feature type="transmembrane region" description="Helical" evidence="5">
    <location>
        <begin position="257"/>
        <end position="284"/>
    </location>
</feature>
<feature type="transmembrane region" description="Helical" evidence="5">
    <location>
        <begin position="225"/>
        <end position="245"/>
    </location>
</feature>
<dbReference type="OrthoDB" id="5240734at2"/>
<evidence type="ECO:0000313" key="6">
    <source>
        <dbReference type="EMBL" id="ANF95455.1"/>
    </source>
</evidence>
<evidence type="ECO:0000313" key="7">
    <source>
        <dbReference type="Proteomes" id="UP000078148"/>
    </source>
</evidence>
<gene>
    <name evidence="6" type="ORF">AR543_05130</name>
</gene>
<keyword evidence="4 5" id="KW-0472">Membrane</keyword>
<keyword evidence="2 5" id="KW-0812">Transmembrane</keyword>
<dbReference type="InterPro" id="IPR052556">
    <property type="entry name" value="PolySynth_Transporter"/>
</dbReference>
<feature type="transmembrane region" description="Helical" evidence="5">
    <location>
        <begin position="397"/>
        <end position="418"/>
    </location>
</feature>
<accession>A0A172ZCT3</accession>
<dbReference type="InterPro" id="IPR002797">
    <property type="entry name" value="Polysacc_synth"/>
</dbReference>
<evidence type="ECO:0000256" key="2">
    <source>
        <dbReference type="ARBA" id="ARBA00022692"/>
    </source>
</evidence>
<sequence length="455" mass="50881">MANAIAKIKNKFSMTPEKRKIFFNSNWQLMDKFLRLGINLIVSIWIARYLGPEQFGQYNFAISFVTIIAAVVPLGLANIIVKELVQDPDNKNEILGTVSTLRLCSGLIAFAITIALAFMIPGQDPMVRWSIVIIAANMLFQPLDVISQWFDSTVEAKYAVYAKGIAFAMTSVMKVLLIVFHSSLIWFAASYALELILGYLFLLFTQRKKISLTKWTFNWKLGKRLTNSSWPLIVAGISTIIYLKIDQVMLSYMINDTAVGIYAVAARLSEVWYVIPTVVAASYFPSMIKNKQLGPEVYNAELQKLYNLLFWFALCICIAVTLMAKPVISILYGQEYIESIGILVIHVWACLFIFMRAALNKWIISEGMYRFELISQVMGAVTKIIVNLILIPLFGGVGAAVGTVLAFIVSSYAFTFLFKETRVSGVMMSKTLISPVTAIIAKLKPGKAKLPANQE</sequence>
<dbReference type="STRING" id="1616788.AR543_05130"/>
<feature type="transmembrane region" description="Helical" evidence="5">
    <location>
        <begin position="371"/>
        <end position="391"/>
    </location>
</feature>
<dbReference type="CDD" id="cd13128">
    <property type="entry name" value="MATE_Wzx_like"/>
    <property type="match status" value="1"/>
</dbReference>
<name>A0A172ZCT3_9BACL</name>
<protein>
    <submittedName>
        <fullName evidence="6">Uncharacterized protein</fullName>
    </submittedName>
</protein>
<evidence type="ECO:0000256" key="1">
    <source>
        <dbReference type="ARBA" id="ARBA00004141"/>
    </source>
</evidence>
<evidence type="ECO:0000256" key="4">
    <source>
        <dbReference type="ARBA" id="ARBA00023136"/>
    </source>
</evidence>
<feature type="transmembrane region" description="Helical" evidence="5">
    <location>
        <begin position="336"/>
        <end position="359"/>
    </location>
</feature>
<dbReference type="PANTHER" id="PTHR43424">
    <property type="entry name" value="LOCUS PUTATIVE PROTEIN 1-RELATED"/>
    <property type="match status" value="1"/>
</dbReference>
<dbReference type="Proteomes" id="UP000078148">
    <property type="component" value="Chromosome"/>
</dbReference>
<keyword evidence="7" id="KW-1185">Reference proteome</keyword>
<feature type="transmembrane region" description="Helical" evidence="5">
    <location>
        <begin position="57"/>
        <end position="81"/>
    </location>
</feature>
<dbReference type="PANTHER" id="PTHR43424:SF1">
    <property type="entry name" value="LOCUS PUTATIVE PROTEIN 1-RELATED"/>
    <property type="match status" value="1"/>
</dbReference>
<dbReference type="Pfam" id="PF01943">
    <property type="entry name" value="Polysacc_synt"/>
    <property type="match status" value="1"/>
</dbReference>
<feature type="transmembrane region" description="Helical" evidence="5">
    <location>
        <begin position="33"/>
        <end position="51"/>
    </location>
</feature>
<dbReference type="AlphaFoldDB" id="A0A172ZCT3"/>
<organism evidence="6 7">
    <name type="scientific">Paenibacillus bovis</name>
    <dbReference type="NCBI Taxonomy" id="1616788"/>
    <lineage>
        <taxon>Bacteria</taxon>
        <taxon>Bacillati</taxon>
        <taxon>Bacillota</taxon>
        <taxon>Bacilli</taxon>
        <taxon>Bacillales</taxon>
        <taxon>Paenibacillaceae</taxon>
        <taxon>Paenibacillus</taxon>
    </lineage>
</organism>
<feature type="transmembrane region" description="Helical" evidence="5">
    <location>
        <begin position="126"/>
        <end position="146"/>
    </location>
</feature>